<feature type="region of interest" description="Disordered" evidence="6">
    <location>
        <begin position="837"/>
        <end position="887"/>
    </location>
</feature>
<dbReference type="Gene3D" id="1.10.150.50">
    <property type="entry name" value="Transcription Factor, Ets-1"/>
    <property type="match status" value="1"/>
</dbReference>
<dbReference type="SUPFAM" id="SSF63748">
    <property type="entry name" value="Tudor/PWWP/MBT"/>
    <property type="match status" value="2"/>
</dbReference>
<dbReference type="InterPro" id="IPR013761">
    <property type="entry name" value="SAM/pointed_sf"/>
</dbReference>
<dbReference type="PROSITE" id="PS51079">
    <property type="entry name" value="MBT"/>
    <property type="match status" value="1"/>
</dbReference>
<comment type="caution">
    <text evidence="8">The sequence shown here is derived from an EMBL/GenBank/DDBJ whole genome shotgun (WGS) entry which is preliminary data.</text>
</comment>
<dbReference type="InterPro" id="IPR038348">
    <property type="entry name" value="SLED_sf"/>
</dbReference>
<evidence type="ECO:0000313" key="8">
    <source>
        <dbReference type="EMBL" id="CAF0759207.1"/>
    </source>
</evidence>
<accession>A0A813PUP2</accession>
<dbReference type="InterPro" id="IPR021987">
    <property type="entry name" value="SLED"/>
</dbReference>
<evidence type="ECO:0000256" key="1">
    <source>
        <dbReference type="ARBA" id="ARBA00004123"/>
    </source>
</evidence>
<comment type="subcellular location">
    <subcellularLocation>
        <location evidence="1">Nucleus</location>
    </subcellularLocation>
</comment>
<evidence type="ECO:0000256" key="2">
    <source>
        <dbReference type="ARBA" id="ARBA00022491"/>
    </source>
</evidence>
<keyword evidence="2" id="KW-0678">Repressor</keyword>
<dbReference type="OrthoDB" id="5912862at2759"/>
<name>A0A813PUP2_9BILA</name>
<gene>
    <name evidence="8" type="ORF">OXX778_LOCUS4338</name>
</gene>
<proteinExistence type="predicted"/>
<dbReference type="Gene3D" id="2.30.30.140">
    <property type="match status" value="3"/>
</dbReference>
<evidence type="ECO:0000313" key="9">
    <source>
        <dbReference type="Proteomes" id="UP000663879"/>
    </source>
</evidence>
<dbReference type="Proteomes" id="UP000663879">
    <property type="component" value="Unassembled WGS sequence"/>
</dbReference>
<reference evidence="8" key="1">
    <citation type="submission" date="2021-02" db="EMBL/GenBank/DDBJ databases">
        <authorList>
            <person name="Nowell W R."/>
        </authorList>
    </citation>
    <scope>NUCLEOTIDE SEQUENCE</scope>
    <source>
        <strain evidence="8">Ploen Becks lab</strain>
    </source>
</reference>
<keyword evidence="3" id="KW-0677">Repeat</keyword>
<dbReference type="Pfam" id="PF02820">
    <property type="entry name" value="MBT"/>
    <property type="match status" value="1"/>
</dbReference>
<dbReference type="GO" id="GO:0005634">
    <property type="term" value="C:nucleus"/>
    <property type="evidence" value="ECO:0007669"/>
    <property type="project" value="UniProtKB-SubCell"/>
</dbReference>
<dbReference type="GO" id="GO:0045892">
    <property type="term" value="P:negative regulation of DNA-templated transcription"/>
    <property type="evidence" value="ECO:0007669"/>
    <property type="project" value="TreeGrafter"/>
</dbReference>
<feature type="compositionally biased region" description="Polar residues" evidence="6">
    <location>
        <begin position="860"/>
        <end position="876"/>
    </location>
</feature>
<dbReference type="InterPro" id="IPR004092">
    <property type="entry name" value="Mbt"/>
</dbReference>
<evidence type="ECO:0000256" key="6">
    <source>
        <dbReference type="SAM" id="MobiDB-lite"/>
    </source>
</evidence>
<organism evidence="8 9">
    <name type="scientific">Brachionus calyciflorus</name>
    <dbReference type="NCBI Taxonomy" id="104777"/>
    <lineage>
        <taxon>Eukaryota</taxon>
        <taxon>Metazoa</taxon>
        <taxon>Spiralia</taxon>
        <taxon>Gnathifera</taxon>
        <taxon>Rotifera</taxon>
        <taxon>Eurotatoria</taxon>
        <taxon>Monogononta</taxon>
        <taxon>Pseudotrocha</taxon>
        <taxon>Ploima</taxon>
        <taxon>Brachionidae</taxon>
        <taxon>Brachionus</taxon>
    </lineage>
</organism>
<feature type="repeat" description="MBT" evidence="5">
    <location>
        <begin position="451"/>
        <end position="566"/>
    </location>
</feature>
<sequence length="1004" mass="117537">MKTYGETNSNNDEINCHQKYLNLRKLNSNRAEKMKYLAKPRHETNLNEFLNYFNLVEVKQSNKMVSLEPNITVNDCQNKLEQLEKSKIDTALDPLTPIPTQILNIPKITFKKITNSNCLFEYMTKLGALVVPNESFQHIQTFLKQNSNSPSQKFELVYYLDKFYWPVRVKKFFNNNLYLLKFLKMNDDLNDSNDSNLSLNIQDISSVQIIFPLDSSQILVNNLRQIGTCKKKGIVIKKPDLSPEALGFENLISKLQLNKNIDNLKIDNFFKETFCHDSKIIEIIEYDKILFGKILENCSGRYKISILGQEEIFYIFNTDVYLRQFGWSKRTNFILENFEHLCEEYKANYEQVKFERADSLDENLPIRKNYLLEVLHENKFYVGCVQEVCNNEFLKVKLDSKEKHLNNLQLTFFIDFKQRTKNTSFIYPCGWCRKNNLILQEPSDWCPGDKFDWEMYVKLKSKEIQFYLSGQNFSVLSPRSNTSLNLCIQNQNEMFQLGQYLEVSLSKRDKWIYLGKIKAKLGNLLFIKIYSNKLIESNKLYIFTNDSTYLYPIGWCQINNYEYFDNSFLFIKPSFVSVDCSSYNNYFHPSFLQFVKSDEDYCSKIYLNKSISNCGPFFLKTKLESFPEYYGPGPIFLVIFKLLQNLINLSEKPFKLLKILHKNSKNLQNSDSTFSSSTSSSSSTESNFRKIRLKAKDKGKYLFKDVEICSTRSQVKEFLNELCVKLKCCTQMITLNEPLKESKDVYLEANRNLVNRINCCFLCTLNYFSLHNHASKQTEESKQNDEPPIKQRVKNNFKKIKPENQVQSSPIKTRLTTKMQTFFDNIRQIKKVERKEVFKEEDECSQSDDEPLTKKTKKLNQQLSQSTSCLGKNESTSPKKDLNTTLPCSLNSPNNLITSSKINTNNHNVNIPTNNSSNNLTMNVNSNPILWNKKEVEQYLLDNKFDSNLVHLIEEHEIDGQSFLMLNLPTIQNYMNLKLGPAIKLAHLVEKLKVFYFEKYQKRE</sequence>
<dbReference type="Pfam" id="PF12140">
    <property type="entry name" value="SLED"/>
    <property type="match status" value="1"/>
</dbReference>
<evidence type="ECO:0000256" key="5">
    <source>
        <dbReference type="PROSITE-ProRule" id="PRU00459"/>
    </source>
</evidence>
<keyword evidence="9" id="KW-1185">Reference proteome</keyword>
<dbReference type="PANTHER" id="PTHR12247:SF132">
    <property type="entry name" value="POLYCOMB PROTEIN SCM"/>
    <property type="match status" value="1"/>
</dbReference>
<dbReference type="GO" id="GO:0042393">
    <property type="term" value="F:histone binding"/>
    <property type="evidence" value="ECO:0007669"/>
    <property type="project" value="TreeGrafter"/>
</dbReference>
<protein>
    <recommendedName>
        <fullName evidence="7">SLED domain-containing protein</fullName>
    </recommendedName>
</protein>
<keyword evidence="4" id="KW-0539">Nucleus</keyword>
<dbReference type="EMBL" id="CAJNOC010000420">
    <property type="protein sequence ID" value="CAF0759207.1"/>
    <property type="molecule type" value="Genomic_DNA"/>
</dbReference>
<dbReference type="SUPFAM" id="SSF47769">
    <property type="entry name" value="SAM/Pointed domain"/>
    <property type="match status" value="1"/>
</dbReference>
<feature type="domain" description="SLED" evidence="7">
    <location>
        <begin position="602"/>
        <end position="734"/>
    </location>
</feature>
<dbReference type="AlphaFoldDB" id="A0A813PUP2"/>
<evidence type="ECO:0000256" key="4">
    <source>
        <dbReference type="ARBA" id="ARBA00023242"/>
    </source>
</evidence>
<dbReference type="PANTHER" id="PTHR12247">
    <property type="entry name" value="POLYCOMB GROUP PROTEIN"/>
    <property type="match status" value="1"/>
</dbReference>
<evidence type="ECO:0000256" key="3">
    <source>
        <dbReference type="ARBA" id="ARBA00022737"/>
    </source>
</evidence>
<evidence type="ECO:0000259" key="7">
    <source>
        <dbReference type="Pfam" id="PF12140"/>
    </source>
</evidence>
<dbReference type="Gene3D" id="3.90.1150.190">
    <property type="entry name" value="SLED domain"/>
    <property type="match status" value="1"/>
</dbReference>
<feature type="compositionally biased region" description="Acidic residues" evidence="6">
    <location>
        <begin position="839"/>
        <end position="850"/>
    </location>
</feature>
<dbReference type="InterPro" id="IPR050548">
    <property type="entry name" value="PcG_chromatin_remod_factors"/>
</dbReference>
<dbReference type="GO" id="GO:0003682">
    <property type="term" value="F:chromatin binding"/>
    <property type="evidence" value="ECO:0007669"/>
    <property type="project" value="TreeGrafter"/>
</dbReference>